<accession>A0A6N3HVK2</accession>
<sequence length="197" mass="22969">MSNINLNILRDQAYKIACNHGFHDKELSNEHFLCLVISELMEAVEADRKGRKFNKEKYEYNEITECQGWLTTEEKFINVFNRCIKDTVEDELADAVIRLFDLAGTRNISFELATKDIADCIDDMAESCKDETFTESLYAISTLVSRYEGLYDFTTAINDMVMSIFGLAKHLDIDLLWHIGQKMKYNQFREKMHGKKY</sequence>
<gene>
    <name evidence="1" type="ORF">PDLFYP31_00728</name>
</gene>
<name>A0A6N3HVK2_PARDI</name>
<dbReference type="SUPFAM" id="SSF101386">
    <property type="entry name" value="all-alpha NTP pyrophosphatases"/>
    <property type="match status" value="1"/>
</dbReference>
<dbReference type="AlphaFoldDB" id="A0A6N3HVK2"/>
<evidence type="ECO:0000313" key="1">
    <source>
        <dbReference type="EMBL" id="VYU81094.1"/>
    </source>
</evidence>
<dbReference type="EMBL" id="CACRUW010000053">
    <property type="protein sequence ID" value="VYU81094.1"/>
    <property type="molecule type" value="Genomic_DNA"/>
</dbReference>
<proteinExistence type="predicted"/>
<organism evidence="1">
    <name type="scientific">Parabacteroides distasonis</name>
    <dbReference type="NCBI Taxonomy" id="823"/>
    <lineage>
        <taxon>Bacteria</taxon>
        <taxon>Pseudomonadati</taxon>
        <taxon>Bacteroidota</taxon>
        <taxon>Bacteroidia</taxon>
        <taxon>Bacteroidales</taxon>
        <taxon>Tannerellaceae</taxon>
        <taxon>Parabacteroides</taxon>
    </lineage>
</organism>
<protein>
    <submittedName>
        <fullName evidence="1">Uncharacterized protein</fullName>
    </submittedName>
</protein>
<dbReference type="Gene3D" id="1.10.287.1080">
    <property type="entry name" value="MazG-like"/>
    <property type="match status" value="1"/>
</dbReference>
<reference evidence="1" key="1">
    <citation type="submission" date="2019-11" db="EMBL/GenBank/DDBJ databases">
        <authorList>
            <person name="Feng L."/>
        </authorList>
    </citation>
    <scope>NUCLEOTIDE SEQUENCE</scope>
    <source>
        <strain evidence="1">PdistasonisLFYP31</strain>
    </source>
</reference>
<dbReference type="RefSeq" id="WP_009018454.1">
    <property type="nucleotide sequence ID" value="NZ_CACRUW010000053.1"/>
</dbReference>